<comment type="caution">
    <text evidence="2">The sequence shown here is derived from an EMBL/GenBank/DDBJ whole genome shotgun (WGS) entry which is preliminary data.</text>
</comment>
<keyword evidence="3" id="KW-1185">Reference proteome</keyword>
<dbReference type="AlphaFoldDB" id="A0A4Y8IUP7"/>
<name>A0A4Y8IUP7_9BACI</name>
<protein>
    <submittedName>
        <fullName evidence="2">DUF4166 domain-containing protein</fullName>
    </submittedName>
</protein>
<organism evidence="2 3">
    <name type="scientific">Filobacillus milosensis</name>
    <dbReference type="NCBI Taxonomy" id="94137"/>
    <lineage>
        <taxon>Bacteria</taxon>
        <taxon>Bacillati</taxon>
        <taxon>Bacillota</taxon>
        <taxon>Bacilli</taxon>
        <taxon>Bacillales</taxon>
        <taxon>Bacillaceae</taxon>
        <taxon>Filobacillus</taxon>
    </lineage>
</organism>
<sequence length="199" mass="23239">MSIYEKVLGDKFNKLHPMLQKRYELMGERAIVGKGVMYTIQGGTRLLNPIMKLGTKRKLLFPEKGEQIPFMIKNTPRENGQQIHWERAFEFERLRYFNALMSYDSRRQVIKDYLGEPPIVYSDLIFQVSNGELIITSSKQRLILGKIELPLPKWLQGQARVKERFNDELNKFEISVEVTNSLIGQIFAYEGEFTSEDLT</sequence>
<dbReference type="RefSeq" id="WP_134339551.1">
    <property type="nucleotide sequence ID" value="NZ_SOPW01000005.1"/>
</dbReference>
<evidence type="ECO:0000313" key="2">
    <source>
        <dbReference type="EMBL" id="TFB22818.1"/>
    </source>
</evidence>
<feature type="domain" description="DUF4166" evidence="1">
    <location>
        <begin position="15"/>
        <end position="193"/>
    </location>
</feature>
<dbReference type="InterPro" id="IPR025311">
    <property type="entry name" value="DUF4166"/>
</dbReference>
<dbReference type="Proteomes" id="UP000297975">
    <property type="component" value="Unassembled WGS sequence"/>
</dbReference>
<accession>A0A4Y8IUP7</accession>
<evidence type="ECO:0000259" key="1">
    <source>
        <dbReference type="Pfam" id="PF13761"/>
    </source>
</evidence>
<dbReference type="Pfam" id="PF13761">
    <property type="entry name" value="DUF4166"/>
    <property type="match status" value="1"/>
</dbReference>
<dbReference type="EMBL" id="SOPW01000005">
    <property type="protein sequence ID" value="TFB22818.1"/>
    <property type="molecule type" value="Genomic_DNA"/>
</dbReference>
<gene>
    <name evidence="2" type="ORF">E3U55_06160</name>
</gene>
<reference evidence="2 3" key="1">
    <citation type="submission" date="2019-03" db="EMBL/GenBank/DDBJ databases">
        <authorList>
            <person name="He R.-H."/>
        </authorList>
    </citation>
    <scope>NUCLEOTIDE SEQUENCE [LARGE SCALE GENOMIC DNA]</scope>
    <source>
        <strain evidence="3">SH 714</strain>
    </source>
</reference>
<proteinExistence type="predicted"/>
<evidence type="ECO:0000313" key="3">
    <source>
        <dbReference type="Proteomes" id="UP000297975"/>
    </source>
</evidence>
<dbReference type="OrthoDB" id="2448833at2"/>